<dbReference type="InterPro" id="IPR029055">
    <property type="entry name" value="Ntn_hydrolases_N"/>
</dbReference>
<dbReference type="GO" id="GO:0016874">
    <property type="term" value="F:ligase activity"/>
    <property type="evidence" value="ECO:0007669"/>
    <property type="project" value="UniProtKB-KW"/>
</dbReference>
<dbReference type="SUPFAM" id="SSF52402">
    <property type="entry name" value="Adenine nucleotide alpha hydrolases-like"/>
    <property type="match status" value="1"/>
</dbReference>
<evidence type="ECO:0000313" key="12">
    <source>
        <dbReference type="Proteomes" id="UP000594422"/>
    </source>
</evidence>
<dbReference type="Proteomes" id="UP000594422">
    <property type="component" value="Segment"/>
</dbReference>
<evidence type="ECO:0000256" key="6">
    <source>
        <dbReference type="ARBA" id="ARBA00022840"/>
    </source>
</evidence>
<evidence type="ECO:0000256" key="8">
    <source>
        <dbReference type="ARBA" id="ARBA00039149"/>
    </source>
</evidence>
<evidence type="ECO:0000256" key="2">
    <source>
        <dbReference type="ARBA" id="ARBA00022598"/>
    </source>
</evidence>
<keyword evidence="2 11" id="KW-0436">Ligase</keyword>
<comment type="pathway">
    <text evidence="1">Purine metabolism; 7-cyano-7-deazaguanine biosynthesis.</text>
</comment>
<keyword evidence="11" id="KW-0315">Glutamine amidotransferase</keyword>
<comment type="similarity">
    <text evidence="7">Belongs to the QueC family.</text>
</comment>
<feature type="domain" description="Glutamine amidotransferase type-2" evidence="10">
    <location>
        <begin position="2"/>
        <end position="288"/>
    </location>
</feature>
<sequence>MCGIFGFMVNNPNKINNYIVRSSILKTLINTSLNRGRDGIGASGLSICGQTGSFRITELENTSVIKDICHNLLPYTSILIGNTRAEPTTEYVKEKQYFDQQPYKQGKWTIVHNGTIANDKEIADEIKKHSDTPLLQTAIDSARIADLLNYLTADYKERLTMTDASEIFNVAVKKLKGSFAILAFYDDLPEYLFTACNYKPLYITEHMGGCSFSSEPIETKSIAMDTYGTNVFTNVGGKCRQIDHINLKKHLVATTDSKALVVCSGGLDSTVVASKLVAEGYNVALMHFQYGCKAETRELKCVQAIAENLGVSVVIKNIPFYDTEDSVLLNDSAIAVSEAGAEFAHEWVPARNLLMLSIATAYAEAKGYNFIALGNNLEESGAYPDNEPEFIRRFNHMLPFAVGDGVQLKVIMPVGNLMKHEIVALGLKVNAPMQLTWSCYEQGEHHCGKCGPCFMRKTAFEINGKVDPVMEIKND</sequence>
<dbReference type="Pfam" id="PF06508">
    <property type="entry name" value="QueC"/>
    <property type="match status" value="1"/>
</dbReference>
<dbReference type="GO" id="GO:0005524">
    <property type="term" value="F:ATP binding"/>
    <property type="evidence" value="ECO:0007669"/>
    <property type="project" value="UniProtKB-KW"/>
</dbReference>
<dbReference type="EC" id="6.3.4.20" evidence="8"/>
<keyword evidence="3" id="KW-0479">Metal-binding</keyword>
<keyword evidence="12" id="KW-1185">Reference proteome</keyword>
<dbReference type="HAMAP" id="MF_01633">
    <property type="entry name" value="QueC"/>
    <property type="match status" value="1"/>
</dbReference>
<reference evidence="11 12" key="1">
    <citation type="submission" date="2020-10" db="EMBL/GenBank/DDBJ databases">
        <title>Novel bacteriophages targeting Providencia spp. as potential agents for phage therapy.</title>
        <authorList>
            <person name="Rakov C."/>
            <person name="Alkalay-Oren S."/>
            <person name="Coppenhagen-Glazer S."/>
            <person name="Hazan R."/>
        </authorList>
    </citation>
    <scope>NUCLEOTIDE SEQUENCE [LARGE SCALE GENOMIC DNA]</scope>
</reference>
<dbReference type="GO" id="GO:0046872">
    <property type="term" value="F:metal ion binding"/>
    <property type="evidence" value="ECO:0007669"/>
    <property type="project" value="UniProtKB-KW"/>
</dbReference>
<keyword evidence="6" id="KW-0067">ATP-binding</keyword>
<evidence type="ECO:0000256" key="5">
    <source>
        <dbReference type="ARBA" id="ARBA00022833"/>
    </source>
</evidence>
<dbReference type="Pfam" id="PF13537">
    <property type="entry name" value="GATase_7"/>
    <property type="match status" value="1"/>
</dbReference>
<evidence type="ECO:0000256" key="9">
    <source>
        <dbReference type="ARBA" id="ARBA00047890"/>
    </source>
</evidence>
<dbReference type="CDD" id="cd01995">
    <property type="entry name" value="QueC-like"/>
    <property type="match status" value="1"/>
</dbReference>
<organism evidence="11 12">
    <name type="scientific">Providencia phage PSTCR7</name>
    <dbReference type="NCBI Taxonomy" id="2783549"/>
    <lineage>
        <taxon>Viruses</taxon>
        <taxon>Duplodnaviria</taxon>
        <taxon>Heunggongvirae</taxon>
        <taxon>Uroviricota</taxon>
        <taxon>Caudoviricetes</taxon>
        <taxon>Craquatrovirus</taxon>
        <taxon>Craquatrovirus PSTCR7</taxon>
    </lineage>
</organism>
<dbReference type="PANTHER" id="PTHR42914:SF1">
    <property type="entry name" value="7-CYANO-7-DEAZAGUANINE SYNTHASE"/>
    <property type="match status" value="1"/>
</dbReference>
<keyword evidence="5" id="KW-0862">Zinc</keyword>
<dbReference type="GO" id="GO:0016740">
    <property type="term" value="F:transferase activity"/>
    <property type="evidence" value="ECO:0007669"/>
    <property type="project" value="UniProtKB-KW"/>
</dbReference>
<dbReference type="InterPro" id="IPR018317">
    <property type="entry name" value="QueC"/>
</dbReference>
<dbReference type="InterPro" id="IPR014729">
    <property type="entry name" value="Rossmann-like_a/b/a_fold"/>
</dbReference>
<keyword evidence="11" id="KW-0808">Transferase</keyword>
<evidence type="ECO:0000256" key="4">
    <source>
        <dbReference type="ARBA" id="ARBA00022741"/>
    </source>
</evidence>
<dbReference type="RefSeq" id="YP_010675247.1">
    <property type="nucleotide sequence ID" value="NC_071001.1"/>
</dbReference>
<evidence type="ECO:0000256" key="3">
    <source>
        <dbReference type="ARBA" id="ARBA00022723"/>
    </source>
</evidence>
<evidence type="ECO:0000256" key="7">
    <source>
        <dbReference type="ARBA" id="ARBA00037993"/>
    </source>
</evidence>
<dbReference type="Gene3D" id="3.40.50.620">
    <property type="entry name" value="HUPs"/>
    <property type="match status" value="1"/>
</dbReference>
<comment type="catalytic activity">
    <reaction evidence="9">
        <text>7-carboxy-7-carbaguanine + NH4(+) + 2 ATP = 7-cyano-7-carbaguanine + 2 AMP + 2 diphosphate + 2 H(+)</text>
        <dbReference type="Rhea" id="RHEA:27982"/>
        <dbReference type="ChEBI" id="CHEBI:15378"/>
        <dbReference type="ChEBI" id="CHEBI:28938"/>
        <dbReference type="ChEBI" id="CHEBI:30616"/>
        <dbReference type="ChEBI" id="CHEBI:33019"/>
        <dbReference type="ChEBI" id="CHEBI:45075"/>
        <dbReference type="ChEBI" id="CHEBI:61036"/>
        <dbReference type="ChEBI" id="CHEBI:456215"/>
        <dbReference type="EC" id="6.3.4.20"/>
    </reaction>
</comment>
<dbReference type="Gene3D" id="3.60.20.10">
    <property type="entry name" value="Glutamine Phosphoribosylpyrophosphate, subunit 1, domain 1"/>
    <property type="match status" value="1"/>
</dbReference>
<keyword evidence="4" id="KW-0547">Nucleotide-binding</keyword>
<evidence type="ECO:0000259" key="10">
    <source>
        <dbReference type="PROSITE" id="PS51278"/>
    </source>
</evidence>
<dbReference type="NCBIfam" id="TIGR00364">
    <property type="entry name" value="7-cyano-7-deazaguanine synthase QueC"/>
    <property type="match status" value="1"/>
</dbReference>
<dbReference type="EMBL" id="MW057861">
    <property type="protein sequence ID" value="QPI18460.1"/>
    <property type="molecule type" value="Genomic_DNA"/>
</dbReference>
<protein>
    <recommendedName>
        <fullName evidence="8">7-cyano-7-deazaguanine synthase</fullName>
        <ecNumber evidence="8">6.3.4.20</ecNumber>
    </recommendedName>
</protein>
<name>A0A7S9SWE0_9CAUD</name>
<dbReference type="SUPFAM" id="SSF56235">
    <property type="entry name" value="N-terminal nucleophile aminohydrolases (Ntn hydrolases)"/>
    <property type="match status" value="1"/>
</dbReference>
<dbReference type="PROSITE" id="PS51278">
    <property type="entry name" value="GATASE_TYPE_2"/>
    <property type="match status" value="1"/>
</dbReference>
<evidence type="ECO:0000256" key="1">
    <source>
        <dbReference type="ARBA" id="ARBA00005061"/>
    </source>
</evidence>
<dbReference type="PANTHER" id="PTHR42914">
    <property type="entry name" value="7-CYANO-7-DEAZAGUANINE SYNTHASE"/>
    <property type="match status" value="1"/>
</dbReference>
<proteinExistence type="inferred from homology"/>
<dbReference type="InterPro" id="IPR017932">
    <property type="entry name" value="GATase_2_dom"/>
</dbReference>
<evidence type="ECO:0000313" key="11">
    <source>
        <dbReference type="EMBL" id="QPI18460.1"/>
    </source>
</evidence>
<dbReference type="GeneID" id="77951570"/>
<accession>A0A7S9SWE0</accession>
<dbReference type="KEGG" id="vg:77951570"/>